<keyword evidence="3" id="KW-1185">Reference proteome</keyword>
<gene>
    <name evidence="2" type="ORF">P857_75</name>
</gene>
<keyword evidence="1" id="KW-0472">Membrane</keyword>
<accession>W2UZU2</accession>
<reference evidence="2 3" key="1">
    <citation type="journal article" date="2013" name="PLoS ONE">
        <title>Bacterial endosymbiosis in a chordate host: long-term co-evolution and conservation of secondary metabolism.</title>
        <authorList>
            <person name="Kwan J.C."/>
            <person name="Schmidt E.W."/>
        </authorList>
    </citation>
    <scope>NUCLEOTIDE SEQUENCE [LARGE SCALE GENOMIC DNA]</scope>
    <source>
        <strain evidence="3">L6</strain>
    </source>
</reference>
<name>W2UZU2_9RICK</name>
<keyword evidence="1" id="KW-1133">Transmembrane helix</keyword>
<dbReference type="Proteomes" id="UP000018951">
    <property type="component" value="Unassembled WGS sequence"/>
</dbReference>
<organism evidence="2 3">
    <name type="scientific">Candidatus Xenolissoclinum pacificiensis L6</name>
    <dbReference type="NCBI Taxonomy" id="1401685"/>
    <lineage>
        <taxon>Bacteria</taxon>
        <taxon>Pseudomonadati</taxon>
        <taxon>Pseudomonadota</taxon>
        <taxon>Alphaproteobacteria</taxon>
        <taxon>Rickettsiales</taxon>
        <taxon>Anaplasmataceae</taxon>
        <taxon>Candidatus Xenolissoclinum</taxon>
    </lineage>
</organism>
<sequence>MSVITVVPLISSIKSSALVISFLFPLIIVNHVLPNASTIAVNPP</sequence>
<dbReference type="AlphaFoldDB" id="W2UZU2"/>
<comment type="caution">
    <text evidence="2">The sequence shown here is derived from an EMBL/GenBank/DDBJ whole genome shotgun (WGS) entry which is preliminary data.</text>
</comment>
<evidence type="ECO:0000256" key="1">
    <source>
        <dbReference type="SAM" id="Phobius"/>
    </source>
</evidence>
<protein>
    <submittedName>
        <fullName evidence="2">Uncharacterized protein</fullName>
    </submittedName>
</protein>
<dbReference type="EMBL" id="AXCJ01000004">
    <property type="protein sequence ID" value="ETO91504.1"/>
    <property type="molecule type" value="Genomic_DNA"/>
</dbReference>
<evidence type="ECO:0000313" key="3">
    <source>
        <dbReference type="Proteomes" id="UP000018951"/>
    </source>
</evidence>
<keyword evidence="1" id="KW-0812">Transmembrane</keyword>
<feature type="transmembrane region" description="Helical" evidence="1">
    <location>
        <begin position="6"/>
        <end position="29"/>
    </location>
</feature>
<evidence type="ECO:0000313" key="2">
    <source>
        <dbReference type="EMBL" id="ETO91504.1"/>
    </source>
</evidence>
<proteinExistence type="predicted"/>